<feature type="transmembrane region" description="Helical" evidence="1">
    <location>
        <begin position="171"/>
        <end position="191"/>
    </location>
</feature>
<dbReference type="Pfam" id="PF06912">
    <property type="entry name" value="DUF1275"/>
    <property type="match status" value="1"/>
</dbReference>
<evidence type="ECO:0000313" key="3">
    <source>
        <dbReference type="EMBL" id="CAG8301190.1"/>
    </source>
</evidence>
<evidence type="ECO:0000256" key="1">
    <source>
        <dbReference type="SAM" id="Phobius"/>
    </source>
</evidence>
<feature type="transmembrane region" description="Helical" evidence="1">
    <location>
        <begin position="346"/>
        <end position="365"/>
    </location>
</feature>
<dbReference type="AlphaFoldDB" id="A0A9W4IM88"/>
<dbReference type="InterPro" id="IPR010699">
    <property type="entry name" value="DUF1275"/>
</dbReference>
<dbReference type="PANTHER" id="PTHR37488">
    <property type="entry name" value="DUF1275 DOMAIN-CONTAINING PROTEIN"/>
    <property type="match status" value="1"/>
</dbReference>
<evidence type="ECO:0008006" key="5">
    <source>
        <dbReference type="Google" id="ProtNLM"/>
    </source>
</evidence>
<feature type="transmembrane region" description="Helical" evidence="1">
    <location>
        <begin position="252"/>
        <end position="276"/>
    </location>
</feature>
<evidence type="ECO:0000256" key="2">
    <source>
        <dbReference type="SAM" id="SignalP"/>
    </source>
</evidence>
<accession>A0A9W4IM88</accession>
<gene>
    <name evidence="3" type="ORF">PSALAMII_LOCUS1846</name>
</gene>
<feature type="transmembrane region" description="Helical" evidence="1">
    <location>
        <begin position="217"/>
        <end position="240"/>
    </location>
</feature>
<feature type="chain" id="PRO_5040729215" description="DUF1275 domain protein" evidence="2">
    <location>
        <begin position="17"/>
        <end position="401"/>
    </location>
</feature>
<proteinExistence type="predicted"/>
<keyword evidence="1" id="KW-0812">Transmembrane</keyword>
<dbReference type="PANTHER" id="PTHR37488:SF6">
    <property type="entry name" value="DUF1275 DOMAIN PROTEIN (AFU_ORTHOLOGUE AFUA_3G07550)"/>
    <property type="match status" value="1"/>
</dbReference>
<feature type="signal peptide" evidence="2">
    <location>
        <begin position="1"/>
        <end position="16"/>
    </location>
</feature>
<feature type="transmembrane region" description="Helical" evidence="1">
    <location>
        <begin position="371"/>
        <end position="389"/>
    </location>
</feature>
<reference evidence="3" key="1">
    <citation type="submission" date="2021-07" db="EMBL/GenBank/DDBJ databases">
        <authorList>
            <person name="Branca A.L. A."/>
        </authorList>
    </citation>
    <scope>NUCLEOTIDE SEQUENCE</scope>
</reference>
<protein>
    <recommendedName>
        <fullName evidence="5">DUF1275 domain protein</fullName>
    </recommendedName>
</protein>
<name>A0A9W4IM88_9EURO</name>
<dbReference type="OrthoDB" id="5223589at2759"/>
<dbReference type="EMBL" id="CAJVPD010000077">
    <property type="protein sequence ID" value="CAG8301190.1"/>
    <property type="molecule type" value="Genomic_DNA"/>
</dbReference>
<evidence type="ECO:0000313" key="4">
    <source>
        <dbReference type="Proteomes" id="UP001152592"/>
    </source>
</evidence>
<comment type="caution">
    <text evidence="3">The sequence shown here is derived from an EMBL/GenBank/DDBJ whole genome shotgun (WGS) entry which is preliminary data.</text>
</comment>
<sequence>MSPGYFLISRLALIQCFPCMGDVGIMAKSGSLLKKTKPARSDLSACSTPPTVLPRLIRSVNLSINSPSELYISTYIIMHNQPPSPSDTIAPTKTITYDTPDSPQIDPNDLTAANFRLETTNDETKYTPGLWSSGGSTAVSLSGNQTQDENSMPATLSRHFRANIDTTHTDIILVVCGFVGGLVDGLSFNAWGSFSSMQTGNTVFLALGVSGQPAYPAYLWAKSLIAITVFIASNIFFIHMHRFLNPRRRSTMIISFGIQTIAILIAAILVQLGVILPKPEDPRAPIEWMQILPISLLSFQAGGQICASRILGFDEIPTVVVTTLLCDLLVDPKLTAKGNPRRNRRIGAFLALFFGAMTAGGLSKATGMASSLWFAMGLKLTITLGWFVWKREGRRKSDVDV</sequence>
<keyword evidence="2" id="KW-0732">Signal</keyword>
<keyword evidence="1" id="KW-0472">Membrane</keyword>
<organism evidence="3 4">
    <name type="scientific">Penicillium salamii</name>
    <dbReference type="NCBI Taxonomy" id="1612424"/>
    <lineage>
        <taxon>Eukaryota</taxon>
        <taxon>Fungi</taxon>
        <taxon>Dikarya</taxon>
        <taxon>Ascomycota</taxon>
        <taxon>Pezizomycotina</taxon>
        <taxon>Eurotiomycetes</taxon>
        <taxon>Eurotiomycetidae</taxon>
        <taxon>Eurotiales</taxon>
        <taxon>Aspergillaceae</taxon>
        <taxon>Penicillium</taxon>
    </lineage>
</organism>
<feature type="transmembrane region" description="Helical" evidence="1">
    <location>
        <begin position="288"/>
        <end position="307"/>
    </location>
</feature>
<keyword evidence="1" id="KW-1133">Transmembrane helix</keyword>
<dbReference type="Proteomes" id="UP001152592">
    <property type="component" value="Unassembled WGS sequence"/>
</dbReference>